<dbReference type="AlphaFoldDB" id="A0A2T4UKG0"/>
<evidence type="ECO:0000256" key="10">
    <source>
        <dbReference type="ARBA" id="ARBA00023012"/>
    </source>
</evidence>
<protein>
    <recommendedName>
        <fullName evidence="4">histidine kinase</fullName>
        <ecNumber evidence="4">2.7.13.3</ecNumber>
    </recommendedName>
</protein>
<comment type="subcellular location">
    <subcellularLocation>
        <location evidence="3">Cell membrane</location>
    </subcellularLocation>
    <subcellularLocation>
        <location evidence="2">Membrane</location>
        <topology evidence="2">Multi-pass membrane protein</topology>
    </subcellularLocation>
</comment>
<dbReference type="InterPro" id="IPR003660">
    <property type="entry name" value="HAMP_dom"/>
</dbReference>
<gene>
    <name evidence="15" type="ORF">C7Y72_08720</name>
</gene>
<dbReference type="Gene3D" id="6.10.340.10">
    <property type="match status" value="1"/>
</dbReference>
<dbReference type="Pfam" id="PF00672">
    <property type="entry name" value="HAMP"/>
    <property type="match status" value="1"/>
</dbReference>
<dbReference type="InterPro" id="IPR036890">
    <property type="entry name" value="HATPase_C_sf"/>
</dbReference>
<dbReference type="InterPro" id="IPR004358">
    <property type="entry name" value="Sig_transdc_His_kin-like_C"/>
</dbReference>
<dbReference type="Pfam" id="PF02518">
    <property type="entry name" value="HATPase_c"/>
    <property type="match status" value="1"/>
</dbReference>
<dbReference type="CDD" id="cd00082">
    <property type="entry name" value="HisKA"/>
    <property type="match status" value="1"/>
</dbReference>
<keyword evidence="5" id="KW-0597">Phosphoprotein</keyword>
<dbReference type="Gene3D" id="3.30.565.10">
    <property type="entry name" value="Histidine kinase-like ATPase, C-terminal domain"/>
    <property type="match status" value="1"/>
</dbReference>
<dbReference type="GO" id="GO:0000155">
    <property type="term" value="F:phosphorelay sensor kinase activity"/>
    <property type="evidence" value="ECO:0007669"/>
    <property type="project" value="InterPro"/>
</dbReference>
<accession>A0A2T4UKG0</accession>
<evidence type="ECO:0000259" key="13">
    <source>
        <dbReference type="PROSITE" id="PS50109"/>
    </source>
</evidence>
<name>A0A2T4UKG0_9ACTN</name>
<keyword evidence="16" id="KW-1185">Reference proteome</keyword>
<dbReference type="InterPro" id="IPR036097">
    <property type="entry name" value="HisK_dim/P_sf"/>
</dbReference>
<dbReference type="Gene3D" id="1.10.287.130">
    <property type="match status" value="1"/>
</dbReference>
<dbReference type="SMART" id="SM00304">
    <property type="entry name" value="HAMP"/>
    <property type="match status" value="1"/>
</dbReference>
<feature type="domain" description="Histidine kinase" evidence="13">
    <location>
        <begin position="141"/>
        <end position="346"/>
    </location>
</feature>
<dbReference type="SUPFAM" id="SSF47384">
    <property type="entry name" value="Homodimeric domain of signal transducing histidine kinase"/>
    <property type="match status" value="1"/>
</dbReference>
<feature type="domain" description="HAMP" evidence="14">
    <location>
        <begin position="78"/>
        <end position="133"/>
    </location>
</feature>
<dbReference type="InterPro" id="IPR003661">
    <property type="entry name" value="HisK_dim/P_dom"/>
</dbReference>
<evidence type="ECO:0000256" key="9">
    <source>
        <dbReference type="ARBA" id="ARBA00022989"/>
    </source>
</evidence>
<evidence type="ECO:0000256" key="12">
    <source>
        <dbReference type="SAM" id="Phobius"/>
    </source>
</evidence>
<evidence type="ECO:0000256" key="6">
    <source>
        <dbReference type="ARBA" id="ARBA00022679"/>
    </source>
</evidence>
<dbReference type="EMBL" id="PYYB01000001">
    <property type="protein sequence ID" value="PTL59729.1"/>
    <property type="molecule type" value="Genomic_DNA"/>
</dbReference>
<evidence type="ECO:0000313" key="15">
    <source>
        <dbReference type="EMBL" id="PTL59729.1"/>
    </source>
</evidence>
<dbReference type="RefSeq" id="WP_107568373.1">
    <property type="nucleotide sequence ID" value="NZ_PYYB01000001.1"/>
</dbReference>
<evidence type="ECO:0000256" key="8">
    <source>
        <dbReference type="ARBA" id="ARBA00022777"/>
    </source>
</evidence>
<sequence length="366" mass="39147">MRRWSSLRVRLTLGCVALVVVLNAGVLGLSWGLMDRHLERTVPAQYATDVASELARQYVLAVVGAGLLALALAWAGAGRLLAPVRRIAATARRVGEGDDLRERVRLPDGPQDELHDLAVTFDGMLDRVEGAVGAQRRFVANASHELRTPLTSIRAEVEVALDDPDATAEELRAVLRSVVETGEGAERLIDGLLVLAGATDGVPRREPVDLADAAGRALDQLGLERVPGRVEPVVVRGDDVLLTRVVVNLVENAIVHGEDPELDVRREDGDRAVVEVRSRGPQLDPQLVDRLHQPFERGGRTRREGRGAGLGLSIVHQVARAHGGTLRLHARPGGGLVARVELLADPVPAPAAGQAARRDEAAVTPT</sequence>
<keyword evidence="6" id="KW-0808">Transferase</keyword>
<dbReference type="SMART" id="SM00387">
    <property type="entry name" value="HATPase_c"/>
    <property type="match status" value="1"/>
</dbReference>
<evidence type="ECO:0000256" key="5">
    <source>
        <dbReference type="ARBA" id="ARBA00022553"/>
    </source>
</evidence>
<dbReference type="InterPro" id="IPR003594">
    <property type="entry name" value="HATPase_dom"/>
</dbReference>
<evidence type="ECO:0000256" key="3">
    <source>
        <dbReference type="ARBA" id="ARBA00004236"/>
    </source>
</evidence>
<dbReference type="GO" id="GO:0005886">
    <property type="term" value="C:plasma membrane"/>
    <property type="evidence" value="ECO:0007669"/>
    <property type="project" value="UniProtKB-SubCell"/>
</dbReference>
<dbReference type="Pfam" id="PF00512">
    <property type="entry name" value="HisKA"/>
    <property type="match status" value="1"/>
</dbReference>
<dbReference type="SUPFAM" id="SSF55874">
    <property type="entry name" value="ATPase domain of HSP90 chaperone/DNA topoisomerase II/histidine kinase"/>
    <property type="match status" value="1"/>
</dbReference>
<dbReference type="PRINTS" id="PR00344">
    <property type="entry name" value="BCTRLSENSOR"/>
</dbReference>
<dbReference type="PANTHER" id="PTHR45436:SF15">
    <property type="entry name" value="SENSOR HISTIDINE KINASE CUSS"/>
    <property type="match status" value="1"/>
</dbReference>
<evidence type="ECO:0000259" key="14">
    <source>
        <dbReference type="PROSITE" id="PS50885"/>
    </source>
</evidence>
<keyword evidence="7 12" id="KW-0812">Transmembrane</keyword>
<keyword evidence="9 12" id="KW-1133">Transmembrane helix</keyword>
<dbReference type="CDD" id="cd06225">
    <property type="entry name" value="HAMP"/>
    <property type="match status" value="1"/>
</dbReference>
<evidence type="ECO:0000256" key="2">
    <source>
        <dbReference type="ARBA" id="ARBA00004141"/>
    </source>
</evidence>
<dbReference type="Proteomes" id="UP000240739">
    <property type="component" value="Unassembled WGS sequence"/>
</dbReference>
<dbReference type="SMART" id="SM00388">
    <property type="entry name" value="HisKA"/>
    <property type="match status" value="1"/>
</dbReference>
<comment type="catalytic activity">
    <reaction evidence="1">
        <text>ATP + protein L-histidine = ADP + protein N-phospho-L-histidine.</text>
        <dbReference type="EC" id="2.7.13.3"/>
    </reaction>
</comment>
<evidence type="ECO:0000256" key="1">
    <source>
        <dbReference type="ARBA" id="ARBA00000085"/>
    </source>
</evidence>
<keyword evidence="11 12" id="KW-0472">Membrane</keyword>
<evidence type="ECO:0000256" key="7">
    <source>
        <dbReference type="ARBA" id="ARBA00022692"/>
    </source>
</evidence>
<evidence type="ECO:0000256" key="11">
    <source>
        <dbReference type="ARBA" id="ARBA00023136"/>
    </source>
</evidence>
<organism evidence="15 16">
    <name type="scientific">Paraconexibacter algicola</name>
    <dbReference type="NCBI Taxonomy" id="2133960"/>
    <lineage>
        <taxon>Bacteria</taxon>
        <taxon>Bacillati</taxon>
        <taxon>Actinomycetota</taxon>
        <taxon>Thermoleophilia</taxon>
        <taxon>Solirubrobacterales</taxon>
        <taxon>Paraconexibacteraceae</taxon>
        <taxon>Paraconexibacter</taxon>
    </lineage>
</organism>
<reference evidence="15 16" key="1">
    <citation type="submission" date="2018-03" db="EMBL/GenBank/DDBJ databases">
        <title>Aquarubrobacter algicola gen. nov., sp. nov., a novel actinobacterium isolated from shallow eutrophic lake during the end of cyanobacterial harmful algal blooms.</title>
        <authorList>
            <person name="Chun S.J."/>
        </authorList>
    </citation>
    <scope>NUCLEOTIDE SEQUENCE [LARGE SCALE GENOMIC DNA]</scope>
    <source>
        <strain evidence="15 16">Seoho-28</strain>
    </source>
</reference>
<dbReference type="CDD" id="cd00075">
    <property type="entry name" value="HATPase"/>
    <property type="match status" value="1"/>
</dbReference>
<dbReference type="OrthoDB" id="3224230at2"/>
<dbReference type="InterPro" id="IPR005467">
    <property type="entry name" value="His_kinase_dom"/>
</dbReference>
<dbReference type="EC" id="2.7.13.3" evidence="4"/>
<dbReference type="PANTHER" id="PTHR45436">
    <property type="entry name" value="SENSOR HISTIDINE KINASE YKOH"/>
    <property type="match status" value="1"/>
</dbReference>
<evidence type="ECO:0000313" key="16">
    <source>
        <dbReference type="Proteomes" id="UP000240739"/>
    </source>
</evidence>
<evidence type="ECO:0000256" key="4">
    <source>
        <dbReference type="ARBA" id="ARBA00012438"/>
    </source>
</evidence>
<dbReference type="InterPro" id="IPR050428">
    <property type="entry name" value="TCS_sensor_his_kinase"/>
</dbReference>
<feature type="transmembrane region" description="Helical" evidence="12">
    <location>
        <begin position="58"/>
        <end position="77"/>
    </location>
</feature>
<keyword evidence="10" id="KW-0902">Two-component regulatory system</keyword>
<dbReference type="PROSITE" id="PS50109">
    <property type="entry name" value="HIS_KIN"/>
    <property type="match status" value="1"/>
</dbReference>
<proteinExistence type="predicted"/>
<keyword evidence="8 15" id="KW-0418">Kinase</keyword>
<dbReference type="PROSITE" id="PS50885">
    <property type="entry name" value="HAMP"/>
    <property type="match status" value="1"/>
</dbReference>
<comment type="caution">
    <text evidence="15">The sequence shown here is derived from an EMBL/GenBank/DDBJ whole genome shotgun (WGS) entry which is preliminary data.</text>
</comment>